<dbReference type="SUPFAM" id="SSF57414">
    <property type="entry name" value="Hairpin loop containing domain-like"/>
    <property type="match status" value="1"/>
</dbReference>
<gene>
    <name evidence="2" type="ORF">CNMCM6106_008973</name>
</gene>
<proteinExistence type="predicted"/>
<evidence type="ECO:0008006" key="4">
    <source>
        <dbReference type="Google" id="ProtNLM"/>
    </source>
</evidence>
<dbReference type="EMBL" id="JACBAF010001494">
    <property type="protein sequence ID" value="KAF7174510.1"/>
    <property type="molecule type" value="Genomic_DNA"/>
</dbReference>
<accession>A0A8H6QJ14</accession>
<name>A0A8H6QJ14_9EURO</name>
<feature type="signal peptide" evidence="1">
    <location>
        <begin position="1"/>
        <end position="25"/>
    </location>
</feature>
<reference evidence="2" key="1">
    <citation type="submission" date="2020-06" db="EMBL/GenBank/DDBJ databases">
        <title>Draft genome sequences of strains closely related to Aspergillus parafelis and Aspergillus hiratsukae.</title>
        <authorList>
            <person name="Dos Santos R.A.C."/>
            <person name="Rivero-Menendez O."/>
            <person name="Steenwyk J.L."/>
            <person name="Mead M.E."/>
            <person name="Goldman G.H."/>
            <person name="Alastruey-Izquierdo A."/>
            <person name="Rokas A."/>
        </authorList>
    </citation>
    <scope>NUCLEOTIDE SEQUENCE</scope>
    <source>
        <strain evidence="2">CNM-CM6106</strain>
    </source>
</reference>
<organism evidence="2 3">
    <name type="scientific">Aspergillus hiratsukae</name>
    <dbReference type="NCBI Taxonomy" id="1194566"/>
    <lineage>
        <taxon>Eukaryota</taxon>
        <taxon>Fungi</taxon>
        <taxon>Dikarya</taxon>
        <taxon>Ascomycota</taxon>
        <taxon>Pezizomycotina</taxon>
        <taxon>Eurotiomycetes</taxon>
        <taxon>Eurotiomycetidae</taxon>
        <taxon>Eurotiales</taxon>
        <taxon>Aspergillaceae</taxon>
        <taxon>Aspergillus</taxon>
        <taxon>Aspergillus subgen. Fumigati</taxon>
    </lineage>
</organism>
<dbReference type="AlphaFoldDB" id="A0A8H6QJ14"/>
<comment type="caution">
    <text evidence="2">The sequence shown here is derived from an EMBL/GenBank/DDBJ whole genome shotgun (WGS) entry which is preliminary data.</text>
</comment>
<dbReference type="Proteomes" id="UP000662466">
    <property type="component" value="Unassembled WGS sequence"/>
</dbReference>
<evidence type="ECO:0000313" key="3">
    <source>
        <dbReference type="Proteomes" id="UP000662466"/>
    </source>
</evidence>
<dbReference type="Gene3D" id="3.50.4.10">
    <property type="entry name" value="Hepatocyte Growth Factor"/>
    <property type="match status" value="1"/>
</dbReference>
<feature type="chain" id="PRO_5034211027" description="Apple domain-containing protein" evidence="1">
    <location>
        <begin position="26"/>
        <end position="126"/>
    </location>
</feature>
<keyword evidence="1" id="KW-0732">Signal</keyword>
<evidence type="ECO:0000256" key="1">
    <source>
        <dbReference type="SAM" id="SignalP"/>
    </source>
</evidence>
<sequence>MLSLPSILALLFLGGILTWTASVSASCLNNVHNDTIGFFSNAALAFGFEYPSITECAGHCDRLEHCRAWLFHGHAGECQLYRNIPVANAVIPGFTYGVCDEETTSFLLCQFLPHRTLFMLVTIGSI</sequence>
<evidence type="ECO:0000313" key="2">
    <source>
        <dbReference type="EMBL" id="KAF7174510.1"/>
    </source>
</evidence>
<protein>
    <recommendedName>
        <fullName evidence="4">Apple domain-containing protein</fullName>
    </recommendedName>
</protein>